<accession>A0ACC1N7R1</accession>
<name>A0ACC1N7R1_9HYPO</name>
<organism evidence="1 2">
    <name type="scientific">Zarea fungicola</name>
    <dbReference type="NCBI Taxonomy" id="93591"/>
    <lineage>
        <taxon>Eukaryota</taxon>
        <taxon>Fungi</taxon>
        <taxon>Dikarya</taxon>
        <taxon>Ascomycota</taxon>
        <taxon>Pezizomycotina</taxon>
        <taxon>Sordariomycetes</taxon>
        <taxon>Hypocreomycetidae</taxon>
        <taxon>Hypocreales</taxon>
        <taxon>Cordycipitaceae</taxon>
        <taxon>Zarea</taxon>
    </lineage>
</organism>
<keyword evidence="2" id="KW-1185">Reference proteome</keyword>
<evidence type="ECO:0000313" key="2">
    <source>
        <dbReference type="Proteomes" id="UP001143910"/>
    </source>
</evidence>
<gene>
    <name evidence="1" type="ORF">NQ176_g5582</name>
</gene>
<dbReference type="Proteomes" id="UP001143910">
    <property type="component" value="Unassembled WGS sequence"/>
</dbReference>
<evidence type="ECO:0000313" key="1">
    <source>
        <dbReference type="EMBL" id="KAJ2975320.1"/>
    </source>
</evidence>
<sequence>MATPEEAERFIQDLAKRRGHMPGVVMSFLQNASPEYYELMDSYRETMEGLASDSIKTLAKTIYGSNARFIFELLQNADDNKFEKSAKGEVPRICFKIWPEQIIIECNEDGFTNEDLEAICSLGKSSKTTSHGYIGAKGIGFKSVFMVASEVHIQSGHFSFEFQHAPNDPGIGMVRPIWKAPTEPLLGPMTRMKLSLRRDGSAEEIARRRSLIQRQFKELEVTCLLFLQKLRDISIEFYDEQGDMQESRQFSMDDLGDDRVALETTIHEPGVEETTSRRLYHVTRENATNLPHSSNRELEESEENLIMAGKAEVVLAFPLTEETAAEQCRPITDESQKLFAFLPLEKVLGYKFMIHSDFDTNASREDILVDSERNVALLDWIAKAFVRAAKQFSEQDDTLLSYEWPLFLPTTEGESDRFWSHLDRKIHEGIKSTPLFRSRHWIIRRELPKLCILPSDAQMEDGSPVLEDAAEDIYLSPRYSAEVRSKLRQPAYGLKTLSRDKFLALLRRDIAHFGSKMRMKDPKSEWHSVVAKLILKIGKSGRRIDNIELLPLQNGTWITATDKPIYLPTLGGFSIPEGLNLQVLDPSSVAVDARRELFKWLGATEASLNTVRSSILEGFMNTTSSDPLNHLRFLYQTSPPEMKLYVQEPEGSFMSIYVPGPNQLKLWPSLSDVYLLKESDPYGPHALLSDCDAITVTYADPILLRDPPPRPSEKHKTWEEWLHGCIGIRSHLRLLNLSNTELSETSRYVLSQKPSVFLGLLEYLWKDLPTTLRRNDNLRQHIGDLDASSICNFEDELALQQCWFPLASLRETVEQYMENPAAFPFLHIEGQNDSFNEIPRKWAFLCSDFQVSKDNDLSFLLDILRYIYTDGGNDLYGSDDSNSEKSYHPENWVNWVNYEEYEESEEFDGSEYSYNSDTSGGPDQLSTVQLQKLCNLYTGILAQLLLKDTAEERNKLIDAFYEPLIYVPDDAPFWAEPSECRWHGPTMTTISTLHGLYRRILGDDQMTSLELLFSSKLMIPDVSVEDVIAELKLLKDDWLVDPDEPNLDGIKGLYRYLLDSQSFAATEYRGEFQSEALIYAQSQDDWGWYKSSDCLWSSKASIQGKAILDTDYEEFEDFFIGALGVKCLTLDMVYNELCHTTSQDVAEIKTKISVLSGFLAAEPTDLSPELMLEARIFPVKFPGNNEAAMLVTGATDFAIADRDYLRQRFEGKAKILDFNLEEVRRLSPFFKWLGLEDRYLSKCVRETTSVGDTSGVVASSATRSMQRKARFLVQIAATFDSPRCEEDKTHELFQQLRAVSVVETAYLSRTFSILQDGRRISIAAESGNVHITETASSMTIYVPRGKKAQKLCFASQLPKAYAEWLMLNPTNNRQGVVAADMINTLMCIFACPVSAAEVILDNNGIFKPASFPDNYDDSETQDEDSDEDSTTSRATTPNTELGSAQRRGTPSLSGAYSPGYSVSERSQTVGREVYGSATQNSSQTLLAVERASSSISQQRRLPSPIAPVQQTTVAQPVAISNSRLSMSPYLGDGQDGYGHYERLLEHVVDTARRTEFPQVGAFNMRGLAHALQGGSDSVEIESYNGADVNIRSGSMSQLERDKRVGAAGELYVYEQLCRLGLPAWDRHNWQSRIRTYARAHPDYASLEEWTRSETADLVYEDAEGILTRKLADWGYLEYQEWRDARPKYYLEVKTTTGPCETPFYASGKQYRLMERMHASETKTEIYIILRVFSLNSDKIGMRVYLDPIRLKEENSLLFATQTWSVLWTAWYHVDGSLRG</sequence>
<comment type="caution">
    <text evidence="1">The sequence shown here is derived from an EMBL/GenBank/DDBJ whole genome shotgun (WGS) entry which is preliminary data.</text>
</comment>
<dbReference type="EMBL" id="JANJQO010000722">
    <property type="protein sequence ID" value="KAJ2975320.1"/>
    <property type="molecule type" value="Genomic_DNA"/>
</dbReference>
<protein>
    <submittedName>
        <fullName evidence="1">Uncharacterized protein</fullName>
    </submittedName>
</protein>
<proteinExistence type="predicted"/>
<reference evidence="1" key="1">
    <citation type="submission" date="2022-08" db="EMBL/GenBank/DDBJ databases">
        <title>Genome Sequence of Lecanicillium fungicola.</title>
        <authorList>
            <person name="Buettner E."/>
        </authorList>
    </citation>
    <scope>NUCLEOTIDE SEQUENCE</scope>
    <source>
        <strain evidence="1">Babe33</strain>
    </source>
</reference>